<comment type="caution">
    <text evidence="17">The sequence shown here is derived from an EMBL/GenBank/DDBJ whole genome shotgun (WGS) entry which is preliminary data.</text>
</comment>
<evidence type="ECO:0000259" key="15">
    <source>
        <dbReference type="PROSITE" id="PS51192"/>
    </source>
</evidence>
<evidence type="ECO:0000256" key="5">
    <source>
        <dbReference type="ARBA" id="ARBA00022741"/>
    </source>
</evidence>
<dbReference type="Proteomes" id="UP000502823">
    <property type="component" value="Unassembled WGS sequence"/>
</dbReference>
<evidence type="ECO:0000256" key="1">
    <source>
        <dbReference type="ARBA" id="ARBA00012552"/>
    </source>
</evidence>
<dbReference type="GO" id="GO:0007283">
    <property type="term" value="P:spermatogenesis"/>
    <property type="evidence" value="ECO:0007669"/>
    <property type="project" value="UniProtKB-KW"/>
</dbReference>
<evidence type="ECO:0000313" key="17">
    <source>
        <dbReference type="EMBL" id="GFG30168.1"/>
    </source>
</evidence>
<dbReference type="SUPFAM" id="SSF52540">
    <property type="entry name" value="P-loop containing nucleoside triphosphate hydrolases"/>
    <property type="match status" value="2"/>
</dbReference>
<dbReference type="Gene3D" id="3.40.50.300">
    <property type="entry name" value="P-loop containing nucleotide triphosphate hydrolases"/>
    <property type="match status" value="2"/>
</dbReference>
<evidence type="ECO:0000313" key="18">
    <source>
        <dbReference type="Proteomes" id="UP000502823"/>
    </source>
</evidence>
<protein>
    <recommendedName>
        <fullName evidence="2">Probable ATP-dependent RNA helicase spindle-E</fullName>
        <ecNumber evidence="1">3.6.4.13</ecNumber>
    </recommendedName>
</protein>
<evidence type="ECO:0000256" key="4">
    <source>
        <dbReference type="ARBA" id="ARBA00022737"/>
    </source>
</evidence>
<feature type="non-terminal residue" evidence="17">
    <location>
        <position position="1419"/>
    </location>
</feature>
<dbReference type="GO" id="GO:0051321">
    <property type="term" value="P:meiotic cell cycle"/>
    <property type="evidence" value="ECO:0007669"/>
    <property type="project" value="UniProtKB-KW"/>
</dbReference>
<dbReference type="PROSITE" id="PS51192">
    <property type="entry name" value="HELICASE_ATP_BIND_1"/>
    <property type="match status" value="1"/>
</dbReference>
<keyword evidence="5" id="KW-0547">Nucleotide-binding</keyword>
<dbReference type="InterPro" id="IPR014001">
    <property type="entry name" value="Helicase_ATP-bd"/>
</dbReference>
<dbReference type="PROSITE" id="PS51194">
    <property type="entry name" value="HELICASE_CTER"/>
    <property type="match status" value="1"/>
</dbReference>
<evidence type="ECO:0000256" key="3">
    <source>
        <dbReference type="ARBA" id="ARBA00022473"/>
    </source>
</evidence>
<keyword evidence="9" id="KW-0067">ATP-binding</keyword>
<dbReference type="PANTHER" id="PTHR22655:SF2">
    <property type="entry name" value="ATP-DEPENDENT RNA HELICASE TDRD12-RELATED"/>
    <property type="match status" value="1"/>
</dbReference>
<dbReference type="InterPro" id="IPR027417">
    <property type="entry name" value="P-loop_NTPase"/>
</dbReference>
<dbReference type="InParanoid" id="A0A6L2PI99"/>
<feature type="region of interest" description="Disordered" evidence="14">
    <location>
        <begin position="332"/>
        <end position="370"/>
    </location>
</feature>
<dbReference type="PANTHER" id="PTHR22655">
    <property type="entry name" value="ATP-DEPENDENT RNA HELICASE TDRD12-RELATED"/>
    <property type="match status" value="1"/>
</dbReference>
<keyword evidence="3" id="KW-0217">Developmental protein</keyword>
<dbReference type="Pfam" id="PF00271">
    <property type="entry name" value="Helicase_C"/>
    <property type="match status" value="1"/>
</dbReference>
<dbReference type="OrthoDB" id="249932at2759"/>
<keyword evidence="18" id="KW-1185">Reference proteome</keyword>
<evidence type="ECO:0000256" key="9">
    <source>
        <dbReference type="ARBA" id="ARBA00022840"/>
    </source>
</evidence>
<reference evidence="18" key="1">
    <citation type="submission" date="2020-01" db="EMBL/GenBank/DDBJ databases">
        <title>Draft genome sequence of the Termite Coptotermes fromosanus.</title>
        <authorList>
            <person name="Itakura S."/>
            <person name="Yosikawa Y."/>
            <person name="Umezawa K."/>
        </authorList>
    </citation>
    <scope>NUCLEOTIDE SEQUENCE [LARGE SCALE GENOMIC DNA]</scope>
</reference>
<dbReference type="InterPro" id="IPR002999">
    <property type="entry name" value="Tudor"/>
</dbReference>
<dbReference type="GO" id="GO:0003724">
    <property type="term" value="F:RNA helicase activity"/>
    <property type="evidence" value="ECO:0007669"/>
    <property type="project" value="UniProtKB-EC"/>
</dbReference>
<dbReference type="CDD" id="cd20435">
    <property type="entry name" value="Tudor_TDRD12_rpt2"/>
    <property type="match status" value="1"/>
</dbReference>
<dbReference type="FunCoup" id="A0A6L2PI99">
    <property type="interactions" value="4"/>
</dbReference>
<dbReference type="SUPFAM" id="SSF63748">
    <property type="entry name" value="Tudor/PWWP/MBT"/>
    <property type="match status" value="2"/>
</dbReference>
<evidence type="ECO:0000256" key="6">
    <source>
        <dbReference type="ARBA" id="ARBA00022782"/>
    </source>
</evidence>
<dbReference type="EC" id="3.6.4.13" evidence="1"/>
<keyword evidence="10" id="KW-0744">Spermatogenesis</keyword>
<dbReference type="Pfam" id="PF00567">
    <property type="entry name" value="TUDOR"/>
    <property type="match status" value="1"/>
</dbReference>
<dbReference type="Gene3D" id="2.30.30.140">
    <property type="match status" value="2"/>
</dbReference>
<dbReference type="GO" id="GO:0042078">
    <property type="term" value="P:germ-line stem cell division"/>
    <property type="evidence" value="ECO:0007669"/>
    <property type="project" value="TreeGrafter"/>
</dbReference>
<dbReference type="SMART" id="SM00487">
    <property type="entry name" value="DEXDc"/>
    <property type="match status" value="1"/>
</dbReference>
<sequence length="1419" mass="159267">MAENGVPGNACVVSIMHIVGPSTFWVTKSPENNMTKERDKLNYLEEILSTQSQRSFQGVNYVPEEGELVAVRHPQTSRWHRGQVECMLHAAEGYVYKVFLVDHGLSVQVCSSTIRKLPVAWNSLEYQAFQAVLYGVLPTTVEMDYEDMKMKRKVASDWTAAAVKFVEDLLEKSTKSWFVEKKNVKKTSYGDLLVELANESLSLSNELCNKEYAVFSEELFEEALLKCDMQQKQQFCRTPSPQSPVCPDSRRDQSTSRVCALGDNSKCRCIRDYIHERNVQRTKKEKKNLNQTEEWRRQDELGCIDKHEHGESVQSDTEETLGHGMLFQKRKEISLGTPSNVEQVGKCNENSSSEASHGGETKPSSPSSILGLLDLIDDDSNCESKSMSEPDSSWNSLCDGKKNSSVEYLPAGANLSVSNKKSKNARDTKCAPLRNEGKASGVRNSSHTAPFKITNGCDTVLNVVSSRSTNALLDTKRNEVHSSVIKHSKHCDEVVVKKQQSLMSLLECLKMETDSINQSDSCRTENEGGVPCDVTEKETTPVFTRSFFQAIANNVEKSTQARRQKVFAGVKSNSFSPNSNPDMKERQPRAALGAVLMQEASGSDTHGKTVNSFVSVEDAVLPTEDFPAVPVECMISGQHQTSWILVHGDMELRPIRSVAEANFPTEIHQALARMEFKHPMRIQTYAWPAILRGHYTILVGPPQSGKTLGYIIPLVSFMLEPDLYSELRPGNGPLALVLCSGSRSAQFIYEQCATLLKFSNQNKVRVELAYGGGREEELKHSLANGCDILISTPPCFERLMSCSRLITNVDRLAYLVLDEVDILAQKFLSELKGIISECKQMLVRRAKLSVPVQVIATSEKWCPTVEQLLQQMSQNFLVCISAYLEAAVYAKLQPSLHYLSASSKPQAVLDILDGYQGQYKTVIICHSAAEVDELVPFLESQCFQVLAAHEDMTSYHNVEICQRWKCSVIPGVHPVLVCTDDVLPELDVSDAMWLIHYSLPHTKTGFGFRFACLMKNYPNMFQKSTSKGDSPECKVHIFADKDQDIRELPEIVRFLKRLSVPIAPDIEAKAMEIVRQKESDKLGFPLCYYMKAFGECLERSVCRSRHIIMDNADKPSSIPTRGEVKLKILHVHNASSFSARLLEHTDFGGCPVPIPDEYFTVNMAVYSHYSDEQNRLLHGIPKLGDICSLESKINFFQRVQVVGVVKEDTKGIPEELQVKFLDEGTFSVVKASMQYFMVYQLLALPEELQRLPPQVVDIFLCNVMPCDLDTGWSETATRTMNEWINDINSEEENGQFVVGKVMLSVGNTLWLEPLQCCRYLPYVGVHVREHSLSKKVVNCGLAVDNPGHIDKLYELCRAGGLAVPSYEKGVPALEKVQSKIQTLPSPQWAHLDNEEFHQIVSYAVENPHMLFVRQYKFHD</sequence>
<dbReference type="Gene3D" id="2.40.50.90">
    <property type="match status" value="1"/>
</dbReference>
<evidence type="ECO:0000256" key="8">
    <source>
        <dbReference type="ARBA" id="ARBA00022806"/>
    </source>
</evidence>
<evidence type="ECO:0000259" key="16">
    <source>
        <dbReference type="PROSITE" id="PS51194"/>
    </source>
</evidence>
<keyword evidence="7" id="KW-0378">Hydrolase</keyword>
<organism evidence="17 18">
    <name type="scientific">Coptotermes formosanus</name>
    <name type="common">Formosan subterranean termite</name>
    <dbReference type="NCBI Taxonomy" id="36987"/>
    <lineage>
        <taxon>Eukaryota</taxon>
        <taxon>Metazoa</taxon>
        <taxon>Ecdysozoa</taxon>
        <taxon>Arthropoda</taxon>
        <taxon>Hexapoda</taxon>
        <taxon>Insecta</taxon>
        <taxon>Pterygota</taxon>
        <taxon>Neoptera</taxon>
        <taxon>Polyneoptera</taxon>
        <taxon>Dictyoptera</taxon>
        <taxon>Blattodea</taxon>
        <taxon>Blattoidea</taxon>
        <taxon>Termitoidae</taxon>
        <taxon>Rhinotermitidae</taxon>
        <taxon>Coptotermes</taxon>
    </lineage>
</organism>
<keyword evidence="8" id="KW-0347">Helicase</keyword>
<dbReference type="GO" id="GO:0031047">
    <property type="term" value="P:regulatory ncRNA-mediated gene silencing"/>
    <property type="evidence" value="ECO:0007669"/>
    <property type="project" value="UniProtKB-KW"/>
</dbReference>
<keyword evidence="6" id="KW-0221">Differentiation</keyword>
<evidence type="ECO:0000256" key="10">
    <source>
        <dbReference type="ARBA" id="ARBA00022871"/>
    </source>
</evidence>
<comment type="catalytic activity">
    <reaction evidence="13">
        <text>ATP + H2O = ADP + phosphate + H(+)</text>
        <dbReference type="Rhea" id="RHEA:13065"/>
        <dbReference type="ChEBI" id="CHEBI:15377"/>
        <dbReference type="ChEBI" id="CHEBI:15378"/>
        <dbReference type="ChEBI" id="CHEBI:30616"/>
        <dbReference type="ChEBI" id="CHEBI:43474"/>
        <dbReference type="ChEBI" id="CHEBI:456216"/>
        <dbReference type="EC" id="3.6.4.13"/>
    </reaction>
</comment>
<gene>
    <name evidence="17" type="ORF">Cfor_10155</name>
</gene>
<dbReference type="GO" id="GO:0005737">
    <property type="term" value="C:cytoplasm"/>
    <property type="evidence" value="ECO:0007669"/>
    <property type="project" value="UniProtKB-ARBA"/>
</dbReference>
<dbReference type="InterPro" id="IPR001650">
    <property type="entry name" value="Helicase_C-like"/>
</dbReference>
<evidence type="ECO:0000256" key="14">
    <source>
        <dbReference type="SAM" id="MobiDB-lite"/>
    </source>
</evidence>
<name>A0A6L2PI99_COPFO</name>
<feature type="domain" description="Helicase C-terminal" evidence="16">
    <location>
        <begin position="907"/>
        <end position="1074"/>
    </location>
</feature>
<dbReference type="GO" id="GO:0003676">
    <property type="term" value="F:nucleic acid binding"/>
    <property type="evidence" value="ECO:0007669"/>
    <property type="project" value="InterPro"/>
</dbReference>
<evidence type="ECO:0000256" key="2">
    <source>
        <dbReference type="ARBA" id="ARBA00013352"/>
    </source>
</evidence>
<keyword evidence="12" id="KW-0469">Meiosis</keyword>
<keyword evidence="11" id="KW-0943">RNA-mediated gene silencing</keyword>
<evidence type="ECO:0000256" key="12">
    <source>
        <dbReference type="ARBA" id="ARBA00023254"/>
    </source>
</evidence>
<dbReference type="InterPro" id="IPR035437">
    <property type="entry name" value="SNase_OB-fold_sf"/>
</dbReference>
<dbReference type="EMBL" id="BLKM01000200">
    <property type="protein sequence ID" value="GFG30168.1"/>
    <property type="molecule type" value="Genomic_DNA"/>
</dbReference>
<dbReference type="GO" id="GO:0005524">
    <property type="term" value="F:ATP binding"/>
    <property type="evidence" value="ECO:0007669"/>
    <property type="project" value="UniProtKB-KW"/>
</dbReference>
<evidence type="ECO:0000256" key="13">
    <source>
        <dbReference type="ARBA" id="ARBA00047984"/>
    </source>
</evidence>
<accession>A0A6L2PI99</accession>
<feature type="compositionally biased region" description="Polar residues" evidence="14">
    <location>
        <begin position="336"/>
        <end position="355"/>
    </location>
</feature>
<dbReference type="InterPro" id="IPR011545">
    <property type="entry name" value="DEAD/DEAH_box_helicase_dom"/>
</dbReference>
<evidence type="ECO:0000256" key="7">
    <source>
        <dbReference type="ARBA" id="ARBA00022801"/>
    </source>
</evidence>
<feature type="domain" description="Helicase ATP-binding" evidence="15">
    <location>
        <begin position="687"/>
        <end position="879"/>
    </location>
</feature>
<keyword evidence="4" id="KW-0677">Repeat</keyword>
<dbReference type="GO" id="GO:0016787">
    <property type="term" value="F:hydrolase activity"/>
    <property type="evidence" value="ECO:0007669"/>
    <property type="project" value="UniProtKB-KW"/>
</dbReference>
<dbReference type="Pfam" id="PF00270">
    <property type="entry name" value="DEAD"/>
    <property type="match status" value="1"/>
</dbReference>
<evidence type="ECO:0000256" key="11">
    <source>
        <dbReference type="ARBA" id="ARBA00023158"/>
    </source>
</evidence>
<proteinExistence type="predicted"/>